<accession>A0AC61ND42</accession>
<name>A0AC61ND42_9BACT</name>
<proteinExistence type="predicted"/>
<dbReference type="Proteomes" id="UP000826212">
    <property type="component" value="Chromosome"/>
</dbReference>
<reference evidence="1" key="1">
    <citation type="submission" date="2021-08" db="EMBL/GenBank/DDBJ databases">
        <title>Novel anaerobic bacterium isolated from sea squirt in East Sea, Republic of Korea.</title>
        <authorList>
            <person name="Nguyen T.H."/>
            <person name="Li Z."/>
            <person name="Lee Y.-J."/>
            <person name="Ko J."/>
            <person name="Kim S.-G."/>
        </authorList>
    </citation>
    <scope>NUCLEOTIDE SEQUENCE</scope>
    <source>
        <strain evidence="1">KCTC 25031</strain>
    </source>
</reference>
<evidence type="ECO:0000313" key="1">
    <source>
        <dbReference type="EMBL" id="QZE13409.1"/>
    </source>
</evidence>
<keyword evidence="1" id="KW-0547">Nucleotide-binding</keyword>
<keyword evidence="2" id="KW-1185">Reference proteome</keyword>
<gene>
    <name evidence="1" type="ORF">K4L44_12545</name>
</gene>
<protein>
    <submittedName>
        <fullName evidence="1">ABC transporter ATP-binding protein</fullName>
    </submittedName>
</protein>
<evidence type="ECO:0000313" key="2">
    <source>
        <dbReference type="Proteomes" id="UP000826212"/>
    </source>
</evidence>
<keyword evidence="1" id="KW-0067">ATP-binding</keyword>
<sequence>MIEENGNIDKSWISFQNVSKSFGTFFAVDNFSLEIPQGQFLGLIGPNGAGKTTLIQMFIGLLIPISGSITVDGKTISRKNIALKRLIGVVPQHMNLDKDLTVLQNMTFAAKLFGIKGKQRDQRIHDLLKLMGLDEYENRITRRLSGGMARKLMIARALIHDPKILVLDEPTTGVDLISRRKIWEIIGMMRKRGLTVILTSHYIEEVETLSDRIVLIKNGSIVVQGSSKELKEYVGSTTVSYNETTSKIAYRFFKDRMKAESFANSLDVDHSVRSLTLEDVFYHFSKEA</sequence>
<organism evidence="1 2">
    <name type="scientific">Halosquirtibacter laminarini</name>
    <dbReference type="NCBI Taxonomy" id="3374600"/>
    <lineage>
        <taxon>Bacteria</taxon>
        <taxon>Pseudomonadati</taxon>
        <taxon>Bacteroidota</taxon>
        <taxon>Bacteroidia</taxon>
        <taxon>Marinilabiliales</taxon>
        <taxon>Prolixibacteraceae</taxon>
        <taxon>Halosquirtibacter</taxon>
    </lineage>
</organism>
<dbReference type="EMBL" id="CP081303">
    <property type="protein sequence ID" value="QZE13409.1"/>
    <property type="molecule type" value="Genomic_DNA"/>
</dbReference>